<organism evidence="2">
    <name type="scientific">Prymnesium polylepis</name>
    <dbReference type="NCBI Taxonomy" id="72548"/>
    <lineage>
        <taxon>Eukaryota</taxon>
        <taxon>Haptista</taxon>
        <taxon>Haptophyta</taxon>
        <taxon>Prymnesiophyceae</taxon>
        <taxon>Prymnesiales</taxon>
        <taxon>Prymnesiaceae</taxon>
        <taxon>Prymnesium</taxon>
    </lineage>
</organism>
<evidence type="ECO:0000256" key="1">
    <source>
        <dbReference type="SAM" id="SignalP"/>
    </source>
</evidence>
<protein>
    <recommendedName>
        <fullName evidence="3">Sulfotransferase domain-containing protein</fullName>
    </recommendedName>
</protein>
<keyword evidence="1" id="KW-0732">Signal</keyword>
<proteinExistence type="predicted"/>
<accession>A0A7S4HCK9</accession>
<dbReference type="EMBL" id="HBKO01000657">
    <property type="protein sequence ID" value="CAE2194995.1"/>
    <property type="molecule type" value="Transcribed_RNA"/>
</dbReference>
<evidence type="ECO:0000313" key="2">
    <source>
        <dbReference type="EMBL" id="CAE2194995.1"/>
    </source>
</evidence>
<feature type="chain" id="PRO_5030923855" description="Sulfotransferase domain-containing protein" evidence="1">
    <location>
        <begin position="20"/>
        <end position="415"/>
    </location>
</feature>
<gene>
    <name evidence="2" type="ORF">CPOL0286_LOCUS348</name>
</gene>
<name>A0A7S4HCK9_9EUKA</name>
<reference evidence="2" key="1">
    <citation type="submission" date="2021-01" db="EMBL/GenBank/DDBJ databases">
        <authorList>
            <person name="Corre E."/>
            <person name="Pelletier E."/>
            <person name="Niang G."/>
            <person name="Scheremetjew M."/>
            <person name="Finn R."/>
            <person name="Kale V."/>
            <person name="Holt S."/>
            <person name="Cochrane G."/>
            <person name="Meng A."/>
            <person name="Brown T."/>
            <person name="Cohen L."/>
        </authorList>
    </citation>
    <scope>NUCLEOTIDE SEQUENCE</scope>
    <source>
        <strain evidence="2">UIO037</strain>
    </source>
</reference>
<dbReference type="AlphaFoldDB" id="A0A7S4HCK9"/>
<sequence length="415" mass="44533">MLRRLAAVAACLLSSQAHAVPTPRHATVVVQLSTEDLAQGQATTPLPDLGDVIIRTLSSTSTEFSSEFFARGIAWHKSGSVMMRESLNAINDYLASLLKGGAIVAAPGISSSKDVRVGIIADSGNGINLTQSGADAGVYHSFDGYPRTARPPPSARFFTIYRNPIEMAVSELSYDIETPESYTWLYPLDQTGIASCRRDTSAAQVSLLKNGSHYCDGLHGVMMASETYLKGVLPAPNGDNWHDYLTRLLDGGMEDEALMAAALFMLEVSLTSEAQFATYQRDERADTARSCEADYDDADFPQCLQVWRRMFGSLVHRTGSAAPSIAGVVPSVSGNFGGNFSLLMDDLIFRAANTSCPAVATDKVDSHSASDTANTTQPADRAARLTRLDAQHLNGTLAARAATVGCEMSARYRLQ</sequence>
<evidence type="ECO:0008006" key="3">
    <source>
        <dbReference type="Google" id="ProtNLM"/>
    </source>
</evidence>
<feature type="signal peptide" evidence="1">
    <location>
        <begin position="1"/>
        <end position="19"/>
    </location>
</feature>